<protein>
    <recommendedName>
        <fullName evidence="14">Extracellular metalloproteinase</fullName>
        <ecNumber evidence="14">3.4.24.-</ecNumber>
    </recommendedName>
    <alternativeName>
        <fullName evidence="14">Fungalysin</fullName>
    </alternativeName>
</protein>
<sequence>MRLLSLAGAMALPLCVLAHPTHRTRGIARRGIDLTPYRLPANAEYTSSRNSAARSLIIERAEGEDYVETAKKVLQSVHPDATFRVIDDHYVGDNGVAHVHLLQTAHGIDIDNANFNVNIDKNGKVLSYGNSFFSGKIPDSDPRTKRSFSDPVEALKAAATGLGIPLTADDVTSEGLDGTTSYTFKGTKGALSDPTADLVYLAKPDNTLALSWRVETDMNSNWLLTYVDAETAETIHGVVDYISDATYQVYPWGLNDPTEGSRQILEDPWDSQASEFTWIGDGKAKYKTTRGNNGIAQSNPDGGDDYLNNHRPESSSLKFVYPYPSNATSPSSYIDASITQLFYTANTYHDLLYSLGFNEKAGNFEANNNGAGGKGNDFVILNAQDGSGTNNAMFGSPPDGRPGRMYMFIWTQSNPPRDGSMEAGIVIHEYTHGLSSRLTGGPANARCVDGEESGGMGEGWGDFMATAVRLKSGDTRQTDYTMGAWAANDPKGIRDYPYSTSMAKNPLTYAHLNNVTEVHEGGTVWASMLYEVMWNLIDKHGKNDAPKPNFKDGVPTDGKYLSMKLVMDGMALQPCNPSFIQARDAILDADVALTKSGNQCEIWKGFAKRGLGERAALKNGIRVDSFDVPKGVC</sequence>
<dbReference type="EC" id="3.4.24.-" evidence="14"/>
<dbReference type="PANTHER" id="PTHR33478:SF1">
    <property type="entry name" value="EXTRACELLULAR METALLOPROTEINASE MEP"/>
    <property type="match status" value="1"/>
</dbReference>
<evidence type="ECO:0000256" key="4">
    <source>
        <dbReference type="ARBA" id="ARBA00022525"/>
    </source>
</evidence>
<accession>A0A5M3ZB30</accession>
<keyword evidence="8 14" id="KW-0378">Hydrolase</keyword>
<dbReference type="CDD" id="cd09596">
    <property type="entry name" value="M36"/>
    <property type="match status" value="1"/>
</dbReference>
<dbReference type="Gene3D" id="1.10.390.10">
    <property type="entry name" value="Neutral Protease Domain 2"/>
    <property type="match status" value="1"/>
</dbReference>
<evidence type="ECO:0000256" key="12">
    <source>
        <dbReference type="PIRSR" id="PIRSR601842-1"/>
    </source>
</evidence>
<evidence type="ECO:0000313" key="15">
    <source>
        <dbReference type="EMBL" id="GFF18780.1"/>
    </source>
</evidence>
<dbReference type="Proteomes" id="UP000452235">
    <property type="component" value="Unassembled WGS sequence"/>
</dbReference>
<evidence type="ECO:0000256" key="14">
    <source>
        <dbReference type="RuleBase" id="RU364017"/>
    </source>
</evidence>
<evidence type="ECO:0000256" key="3">
    <source>
        <dbReference type="ARBA" id="ARBA00006006"/>
    </source>
</evidence>
<evidence type="ECO:0000256" key="13">
    <source>
        <dbReference type="PIRSR" id="PIRSR601842-2"/>
    </source>
</evidence>
<dbReference type="SUPFAM" id="SSF55486">
    <property type="entry name" value="Metalloproteases ('zincins'), catalytic domain"/>
    <property type="match status" value="1"/>
</dbReference>
<feature type="binding site" evidence="13">
    <location>
        <position position="458"/>
    </location>
    <ligand>
        <name>Zn(2+)</name>
        <dbReference type="ChEBI" id="CHEBI:29105"/>
        <note>catalytic</note>
    </ligand>
</feature>
<gene>
    <name evidence="15" type="ORF">ATEIFO6365_0009014300</name>
</gene>
<dbReference type="InterPro" id="IPR011096">
    <property type="entry name" value="FTP_domain"/>
</dbReference>
<keyword evidence="6 13" id="KW-0479">Metal-binding</keyword>
<dbReference type="GO" id="GO:0005576">
    <property type="term" value="C:extracellular region"/>
    <property type="evidence" value="ECO:0007669"/>
    <property type="project" value="UniProtKB-SubCell"/>
</dbReference>
<evidence type="ECO:0000256" key="2">
    <source>
        <dbReference type="ARBA" id="ARBA00004613"/>
    </source>
</evidence>
<feature type="signal peptide" evidence="14">
    <location>
        <begin position="1"/>
        <end position="18"/>
    </location>
</feature>
<dbReference type="GO" id="GO:0006508">
    <property type="term" value="P:proteolysis"/>
    <property type="evidence" value="ECO:0007669"/>
    <property type="project" value="UniProtKB-KW"/>
</dbReference>
<keyword evidence="11 14" id="KW-0865">Zymogen</keyword>
<keyword evidence="9 13" id="KW-0862">Zinc</keyword>
<reference evidence="15 16" key="1">
    <citation type="submission" date="2020-01" db="EMBL/GenBank/DDBJ databases">
        <title>Aspergillus terreus IFO 6365 whole genome shotgun sequence.</title>
        <authorList>
            <person name="Kanamasa S."/>
            <person name="Takahashi H."/>
        </authorList>
    </citation>
    <scope>NUCLEOTIDE SEQUENCE [LARGE SCALE GENOMIC DNA]</scope>
    <source>
        <strain evidence="15 16">IFO 6365</strain>
    </source>
</reference>
<feature type="chain" id="PRO_5040558034" description="Extracellular metalloproteinase" evidence="14">
    <location>
        <begin position="19"/>
        <end position="633"/>
    </location>
</feature>
<dbReference type="InterPro" id="IPR027268">
    <property type="entry name" value="Peptidase_M4/M1_CTD_sf"/>
</dbReference>
<proteinExistence type="inferred from homology"/>
<keyword evidence="10 14" id="KW-0482">Metalloprotease</keyword>
<dbReference type="OrthoDB" id="3227768at2759"/>
<dbReference type="InterPro" id="IPR050371">
    <property type="entry name" value="Fungal_virulence_M36"/>
</dbReference>
<evidence type="ECO:0000313" key="16">
    <source>
        <dbReference type="Proteomes" id="UP000452235"/>
    </source>
</evidence>
<keyword evidence="16" id="KW-1185">Reference proteome</keyword>
<evidence type="ECO:0000256" key="8">
    <source>
        <dbReference type="ARBA" id="ARBA00022801"/>
    </source>
</evidence>
<evidence type="ECO:0000256" key="11">
    <source>
        <dbReference type="ARBA" id="ARBA00023145"/>
    </source>
</evidence>
<evidence type="ECO:0000256" key="1">
    <source>
        <dbReference type="ARBA" id="ARBA00003174"/>
    </source>
</evidence>
<evidence type="ECO:0000256" key="7">
    <source>
        <dbReference type="ARBA" id="ARBA00022729"/>
    </source>
</evidence>
<dbReference type="Pfam" id="PF02128">
    <property type="entry name" value="Peptidase_M36"/>
    <property type="match status" value="1"/>
</dbReference>
<feature type="binding site" evidence="13">
    <location>
        <position position="432"/>
    </location>
    <ligand>
        <name>Zn(2+)</name>
        <dbReference type="ChEBI" id="CHEBI:29105"/>
        <note>catalytic</note>
    </ligand>
</feature>
<comment type="caution">
    <text evidence="15">The sequence shown here is derived from an EMBL/GenBank/DDBJ whole genome shotgun (WGS) entry which is preliminary data.</text>
</comment>
<dbReference type="Gene3D" id="3.10.170.10">
    <property type="match status" value="1"/>
</dbReference>
<feature type="binding site" evidence="13">
    <location>
        <position position="244"/>
    </location>
    <ligand>
        <name>Zn(2+)</name>
        <dbReference type="ChEBI" id="CHEBI:29105"/>
        <note>catalytic</note>
    </ligand>
</feature>
<dbReference type="GO" id="GO:0008270">
    <property type="term" value="F:zinc ion binding"/>
    <property type="evidence" value="ECO:0007669"/>
    <property type="project" value="InterPro"/>
</dbReference>
<dbReference type="InterPro" id="IPR001842">
    <property type="entry name" value="Peptidase_M36"/>
</dbReference>
<name>A0A5M3ZB30_ASPTE</name>
<dbReference type="Pfam" id="PF07504">
    <property type="entry name" value="FTP"/>
    <property type="match status" value="1"/>
</dbReference>
<dbReference type="EMBL" id="BLJY01000009">
    <property type="protein sequence ID" value="GFF18780.1"/>
    <property type="molecule type" value="Genomic_DNA"/>
</dbReference>
<evidence type="ECO:0000256" key="9">
    <source>
        <dbReference type="ARBA" id="ARBA00022833"/>
    </source>
</evidence>
<evidence type="ECO:0000256" key="5">
    <source>
        <dbReference type="ARBA" id="ARBA00022670"/>
    </source>
</evidence>
<organism evidence="15 16">
    <name type="scientific">Aspergillus terreus</name>
    <dbReference type="NCBI Taxonomy" id="33178"/>
    <lineage>
        <taxon>Eukaryota</taxon>
        <taxon>Fungi</taxon>
        <taxon>Dikarya</taxon>
        <taxon>Ascomycota</taxon>
        <taxon>Pezizomycotina</taxon>
        <taxon>Eurotiomycetes</taxon>
        <taxon>Eurotiomycetidae</taxon>
        <taxon>Eurotiales</taxon>
        <taxon>Aspergillaceae</taxon>
        <taxon>Aspergillus</taxon>
        <taxon>Aspergillus subgen. Circumdati</taxon>
    </lineage>
</organism>
<comment type="similarity">
    <text evidence="3 14">Belongs to the peptidase M36 family.</text>
</comment>
<feature type="active site" evidence="12">
    <location>
        <position position="429"/>
    </location>
</feature>
<dbReference type="PRINTS" id="PR00999">
    <property type="entry name" value="FUNGALYSIN"/>
</dbReference>
<keyword evidence="7 14" id="KW-0732">Signal</keyword>
<evidence type="ECO:0000256" key="6">
    <source>
        <dbReference type="ARBA" id="ARBA00022723"/>
    </source>
</evidence>
<comment type="function">
    <text evidence="1">Secreted metalloproteinase that allows assimilation of proteinaceous substrates.</text>
</comment>
<feature type="binding site" evidence="13">
    <location>
        <position position="428"/>
    </location>
    <ligand>
        <name>Zn(2+)</name>
        <dbReference type="ChEBI" id="CHEBI:29105"/>
        <note>catalytic</note>
    </ligand>
</feature>
<keyword evidence="5 14" id="KW-0645">Protease</keyword>
<evidence type="ECO:0000256" key="10">
    <source>
        <dbReference type="ARBA" id="ARBA00023049"/>
    </source>
</evidence>
<keyword evidence="4 14" id="KW-0964">Secreted</keyword>
<comment type="subcellular location">
    <subcellularLocation>
        <location evidence="2 14">Secreted</location>
    </subcellularLocation>
</comment>
<dbReference type="PANTHER" id="PTHR33478">
    <property type="entry name" value="EXTRACELLULAR METALLOPROTEINASE MEP"/>
    <property type="match status" value="1"/>
</dbReference>
<dbReference type="AlphaFoldDB" id="A0A5M3ZB30"/>
<dbReference type="GO" id="GO:0004222">
    <property type="term" value="F:metalloendopeptidase activity"/>
    <property type="evidence" value="ECO:0007669"/>
    <property type="project" value="InterPro"/>
</dbReference>
<dbReference type="VEuPathDB" id="FungiDB:ATEG_07544"/>
<comment type="cofactor">
    <cofactor evidence="13">
        <name>Zn(2+)</name>
        <dbReference type="ChEBI" id="CHEBI:29105"/>
    </cofactor>
    <text evidence="13">Binds 1 zinc ion per subunit.</text>
</comment>